<accession>A6UNK5</accession>
<reference evidence="3" key="1">
    <citation type="submission" date="2007-06" db="EMBL/GenBank/DDBJ databases">
        <title>Complete sequence of Methanococcus vannielii SB.</title>
        <authorList>
            <consortium name="US DOE Joint Genome Institute"/>
            <person name="Copeland A."/>
            <person name="Lucas S."/>
            <person name="Lapidus A."/>
            <person name="Barry K."/>
            <person name="Glavina del Rio T."/>
            <person name="Dalin E."/>
            <person name="Tice H."/>
            <person name="Pitluck S."/>
            <person name="Chain P."/>
            <person name="Malfatti S."/>
            <person name="Shin M."/>
            <person name="Vergez L."/>
            <person name="Schmutz J."/>
            <person name="Larimer F."/>
            <person name="Land M."/>
            <person name="Hauser L."/>
            <person name="Kyrpides N."/>
            <person name="Anderson I."/>
            <person name="Sieprawska-Lupa M."/>
            <person name="Whitman W.B."/>
            <person name="Richardson P."/>
        </authorList>
    </citation>
    <scope>NUCLEOTIDE SEQUENCE [LARGE SCALE GENOMIC DNA]</scope>
    <source>
        <strain evidence="3">SB</strain>
    </source>
</reference>
<dbReference type="GeneID" id="5324581"/>
<evidence type="ECO:0000313" key="4">
    <source>
        <dbReference type="Proteomes" id="UP000001107"/>
    </source>
</evidence>
<dbReference type="OrthoDB" id="112062at2157"/>
<dbReference type="KEGG" id="mvn:Mevan_0166"/>
<dbReference type="HOGENOM" id="CLU_248457_0_0_2"/>
<dbReference type="SUPFAM" id="SSF48239">
    <property type="entry name" value="Terpenoid cyclases/Protein prenyltransferases"/>
    <property type="match status" value="1"/>
</dbReference>
<dbReference type="eggNOG" id="arCOG03396">
    <property type="taxonomic scope" value="Archaea"/>
</dbReference>
<dbReference type="InterPro" id="IPR013783">
    <property type="entry name" value="Ig-like_fold"/>
</dbReference>
<evidence type="ECO:0000313" key="3">
    <source>
        <dbReference type="EMBL" id="ABR54077.1"/>
    </source>
</evidence>
<dbReference type="InterPro" id="IPR008930">
    <property type="entry name" value="Terpenoid_cyclase/PrenylTrfase"/>
</dbReference>
<dbReference type="InterPro" id="IPR047565">
    <property type="entry name" value="Alpha-macroglob_thiol-ester_cl"/>
</dbReference>
<organism evidence="3 4">
    <name type="scientific">Methanococcus vannielii (strain ATCC 35089 / DSM 1224 / JCM 13029 / OCM 148 / SB)</name>
    <dbReference type="NCBI Taxonomy" id="406327"/>
    <lineage>
        <taxon>Archaea</taxon>
        <taxon>Methanobacteriati</taxon>
        <taxon>Methanobacteriota</taxon>
        <taxon>Methanomada group</taxon>
        <taxon>Methanococci</taxon>
        <taxon>Methanococcales</taxon>
        <taxon>Methanococcaceae</taxon>
        <taxon>Methanococcus</taxon>
    </lineage>
</organism>
<dbReference type="eggNOG" id="arCOG02532">
    <property type="taxonomic scope" value="Archaea"/>
</dbReference>
<dbReference type="SMART" id="SM01419">
    <property type="entry name" value="Thiol-ester_cl"/>
    <property type="match status" value="1"/>
</dbReference>
<evidence type="ECO:0000259" key="2">
    <source>
        <dbReference type="Pfam" id="PF07705"/>
    </source>
</evidence>
<keyword evidence="4" id="KW-1185">Reference proteome</keyword>
<feature type="domain" description="CARDB" evidence="2">
    <location>
        <begin position="617"/>
        <end position="702"/>
    </location>
</feature>
<dbReference type="Proteomes" id="UP000001107">
    <property type="component" value="Chromosome"/>
</dbReference>
<name>A6UNK5_METVS</name>
<dbReference type="Gene3D" id="1.50.10.20">
    <property type="match status" value="1"/>
</dbReference>
<dbReference type="Pfam" id="PF07705">
    <property type="entry name" value="CARDB"/>
    <property type="match status" value="1"/>
</dbReference>
<gene>
    <name evidence="3" type="ordered locus">Mevan_0166</name>
</gene>
<dbReference type="InterPro" id="IPR011635">
    <property type="entry name" value="CARDB"/>
</dbReference>
<dbReference type="Gene3D" id="2.60.40.10">
    <property type="entry name" value="Immunoglobulins"/>
    <property type="match status" value="1"/>
</dbReference>
<dbReference type="InterPro" id="IPR011626">
    <property type="entry name" value="Alpha-macroglobulin_TED"/>
</dbReference>
<feature type="domain" description="Alpha-macroglobulin-like TED" evidence="1">
    <location>
        <begin position="956"/>
        <end position="1176"/>
    </location>
</feature>
<proteinExistence type="predicted"/>
<dbReference type="Pfam" id="PF07678">
    <property type="entry name" value="TED_complement"/>
    <property type="match status" value="1"/>
</dbReference>
<dbReference type="GO" id="GO:0005615">
    <property type="term" value="C:extracellular space"/>
    <property type="evidence" value="ECO:0007669"/>
    <property type="project" value="InterPro"/>
</dbReference>
<dbReference type="RefSeq" id="WP_011971981.1">
    <property type="nucleotide sequence ID" value="NC_009634.1"/>
</dbReference>
<dbReference type="EMBL" id="CP000742">
    <property type="protein sequence ID" value="ABR54077.1"/>
    <property type="molecule type" value="Genomic_DNA"/>
</dbReference>
<evidence type="ECO:0000259" key="1">
    <source>
        <dbReference type="Pfam" id="PF07678"/>
    </source>
</evidence>
<sequence>MKRIKPMLLGTFVLLLLCSSCSAEEYTIKELGIEDNKISFLIYNESSIAKNMPVNGTYTVNIFNESIDDYITEVINFSETTDEYGVLKLEMPKIDTFDYVVINFEYPNEFKYNYFLMVPHYSANLNGYEVYAENGILNYTLPLKSVGINEHKNVTVYIGREPRTFEVKDGFLNIYIENITETIEIWGAYGADENNYPIFELSLTAHPNKRTFGEKDLILMPNHIYEKSGKNVSISVALINESTGKIFKNQVLNVEYGLPNDKTVFNVTTDEFGIATFGVLHNSKLTPVKIYYDETVYRWIYISEPYEGEENEENSEWAYLSGSGGISRPNENLEYTFLFSGSKPIKNHNVMIYGTDGYIGTVKTDEFGRARYNITYVREGTYFLTAFAVYNDTTYISEHSEPIIISNAEYDLSITGNILLISSNIEYSLYKEGIRQVLYDASKNVVNKQLILESGDYGTYTLEPWIYSKKTELNMHEGMTDHGDYIKSVYYHPFTVQTGDFSGIKTYVNYELPITVSYINGTPVNNATVISVFRLYTGNYEDENYYNGNVYHTISKTDDSGNTNVTIKTQGNSIGYIDIYVSDGNHLFLVESKDFKIAKNTEDYIDLTGTITYRALNATENEANIEVVLEIQNLGTIDAENFEVHVYLNSDLVKNETISVSRNSKKTIMFNQSIKSFDNVFLRALIDSKDQITEYNEENNEVIKRIHFPDLKVNWLSFPSSVVQGTERLLYASIEKDSYDEVQMNISVELNGELIYSKLSNLSGLNRYEWLSLPVNVSNPGSNNLTVKVLSINTIDKNISNNEKTVQFNVKGIAADISRVSGIPKNNVLASGGEYQITAFYNVSIPETYTSKIVTSNGIEVISNNETKSYVYSLRSEIFTIRAKNVSKNENISIEIYQNEKLLKKETIPLKIMDNPVVIKYSNITTTNESVTLDFQIFETTEYDIERRLDYIAMIGESGRTLNGIDYLARYPHGCIEQITSPMVASIYVKEYCNDNNIFTNVNFDNMVSSGIIKLTTEERKPRIFIDGYAWGLYGSYSEKPIHTGYVLYGLTTAKMNGHVVNNTYLDNGAKWLITKQKTDGSWESDYAYYMRDDFSSNALITISLQQVYNVTDNNEIKPEIFNATNKSVRYLISQNINNDDDIYKLGYKAWVLSNAYNMGINDSDVFNALNDTVVKLSAWADENQEKSVTYGFTGTTSYSIYGVASESVAISSIGLHNSKDIINNDAYSKLNSHLVSIYSIYGGSGWGSTKSTGYALRAITLERPEAVDNMTIDVYVNSTLIDSIILNNSNPKYVGKYINDSHLTPGSHTISFNFSKNAKIVCGGLISQTTPYSIAINSNGKDYIDPLAEDFFLDIISERAVQNREFNMTFNIRNEGSEPILVGILDIDLPEGLNYTENIKNIEHAYMANFNSTTNKTKLYVYPELIERNSILSIIIPVISTTEVSKTVEALFYPMYNEELIAPQKATISIVPLKILEINTPLGWGANIKEISGKTVITIDAVDG</sequence>
<protein>
    <submittedName>
        <fullName evidence="3">Uncharacterized protein</fullName>
    </submittedName>
</protein>
<dbReference type="CDD" id="cd02891">
    <property type="entry name" value="A2M_like"/>
    <property type="match status" value="1"/>
</dbReference>
<dbReference type="STRING" id="406327.Mevan_0166"/>